<dbReference type="GO" id="GO:0004673">
    <property type="term" value="F:protein histidine kinase activity"/>
    <property type="evidence" value="ECO:0007669"/>
    <property type="project" value="UniProtKB-EC"/>
</dbReference>
<feature type="domain" description="Histidine kinase" evidence="9">
    <location>
        <begin position="227"/>
        <end position="444"/>
    </location>
</feature>
<reference evidence="11 12" key="1">
    <citation type="submission" date="2017-11" db="EMBL/GenBank/DDBJ databases">
        <title>Infants hospitalized years apart are colonized by the same room-sourced microbial strains.</title>
        <authorList>
            <person name="Brooks B."/>
            <person name="Olm M.R."/>
            <person name="Firek B.A."/>
            <person name="Baker R."/>
            <person name="Thomas B.C."/>
            <person name="Morowitz M.J."/>
            <person name="Banfield J.F."/>
        </authorList>
    </citation>
    <scope>NUCLEOTIDE SEQUENCE [LARGE SCALE GENOMIC DNA]</scope>
    <source>
        <strain evidence="11">S2_009_000_R2_76</strain>
    </source>
</reference>
<name>A0A2W5ERU2_9SPHI</name>
<dbReference type="InterPro" id="IPR005467">
    <property type="entry name" value="His_kinase_dom"/>
</dbReference>
<feature type="transmembrane region" description="Helical" evidence="8">
    <location>
        <begin position="7"/>
        <end position="25"/>
    </location>
</feature>
<dbReference type="Gene3D" id="3.30.565.10">
    <property type="entry name" value="Histidine kinase-like ATPase, C-terminal domain"/>
    <property type="match status" value="1"/>
</dbReference>
<gene>
    <name evidence="11" type="ORF">DI598_13610</name>
</gene>
<evidence type="ECO:0000256" key="5">
    <source>
        <dbReference type="ARBA" id="ARBA00022777"/>
    </source>
</evidence>
<evidence type="ECO:0000256" key="7">
    <source>
        <dbReference type="ARBA" id="ARBA00023012"/>
    </source>
</evidence>
<dbReference type="InterPro" id="IPR001315">
    <property type="entry name" value="CARD"/>
</dbReference>
<dbReference type="PRINTS" id="PR00344">
    <property type="entry name" value="BCTRLSENSOR"/>
</dbReference>
<dbReference type="EC" id="2.7.13.3" evidence="2"/>
<dbReference type="GO" id="GO:0000156">
    <property type="term" value="F:phosphorelay response regulator activity"/>
    <property type="evidence" value="ECO:0007669"/>
    <property type="project" value="TreeGrafter"/>
</dbReference>
<dbReference type="GO" id="GO:0030295">
    <property type="term" value="F:protein kinase activator activity"/>
    <property type="evidence" value="ECO:0007669"/>
    <property type="project" value="TreeGrafter"/>
</dbReference>
<keyword evidence="8" id="KW-1133">Transmembrane helix</keyword>
<dbReference type="SMART" id="SM00387">
    <property type="entry name" value="HATPase_c"/>
    <property type="match status" value="1"/>
</dbReference>
<evidence type="ECO:0000313" key="12">
    <source>
        <dbReference type="Proteomes" id="UP000249645"/>
    </source>
</evidence>
<organism evidence="11 12">
    <name type="scientific">Pseudopedobacter saltans</name>
    <dbReference type="NCBI Taxonomy" id="151895"/>
    <lineage>
        <taxon>Bacteria</taxon>
        <taxon>Pseudomonadati</taxon>
        <taxon>Bacteroidota</taxon>
        <taxon>Sphingobacteriia</taxon>
        <taxon>Sphingobacteriales</taxon>
        <taxon>Sphingobacteriaceae</taxon>
        <taxon>Pseudopedobacter</taxon>
    </lineage>
</organism>
<evidence type="ECO:0000256" key="2">
    <source>
        <dbReference type="ARBA" id="ARBA00012438"/>
    </source>
</evidence>
<comment type="catalytic activity">
    <reaction evidence="1">
        <text>ATP + protein L-histidine = ADP + protein N-phospho-L-histidine.</text>
        <dbReference type="EC" id="2.7.13.3"/>
    </reaction>
</comment>
<evidence type="ECO:0000259" key="9">
    <source>
        <dbReference type="PROSITE" id="PS50109"/>
    </source>
</evidence>
<dbReference type="InterPro" id="IPR036890">
    <property type="entry name" value="HATPase_C_sf"/>
</dbReference>
<evidence type="ECO:0000256" key="4">
    <source>
        <dbReference type="ARBA" id="ARBA00022741"/>
    </source>
</evidence>
<keyword evidence="6" id="KW-0067">ATP-binding</keyword>
<dbReference type="PROSITE" id="PS50209">
    <property type="entry name" value="CARD"/>
    <property type="match status" value="1"/>
</dbReference>
<keyword evidence="8" id="KW-0812">Transmembrane</keyword>
<evidence type="ECO:0000256" key="3">
    <source>
        <dbReference type="ARBA" id="ARBA00022679"/>
    </source>
</evidence>
<keyword evidence="5" id="KW-0418">Kinase</keyword>
<evidence type="ECO:0000259" key="10">
    <source>
        <dbReference type="PROSITE" id="PS50209"/>
    </source>
</evidence>
<dbReference type="InterPro" id="IPR050351">
    <property type="entry name" value="BphY/WalK/GraS-like"/>
</dbReference>
<keyword evidence="4" id="KW-0547">Nucleotide-binding</keyword>
<dbReference type="InterPro" id="IPR003594">
    <property type="entry name" value="HATPase_dom"/>
</dbReference>
<dbReference type="EMBL" id="QFOI01000279">
    <property type="protein sequence ID" value="PZP45213.1"/>
    <property type="molecule type" value="Genomic_DNA"/>
</dbReference>
<feature type="domain" description="CARD" evidence="10">
    <location>
        <begin position="217"/>
        <end position="282"/>
    </location>
</feature>
<dbReference type="GO" id="GO:0005524">
    <property type="term" value="F:ATP binding"/>
    <property type="evidence" value="ECO:0007669"/>
    <property type="project" value="UniProtKB-KW"/>
</dbReference>
<dbReference type="AlphaFoldDB" id="A0A2W5ERU2"/>
<dbReference type="PANTHER" id="PTHR42878">
    <property type="entry name" value="TWO-COMPONENT HISTIDINE KINASE"/>
    <property type="match status" value="1"/>
</dbReference>
<dbReference type="SUPFAM" id="SSF55874">
    <property type="entry name" value="ATPase domain of HSP90 chaperone/DNA topoisomerase II/histidine kinase"/>
    <property type="match status" value="1"/>
</dbReference>
<keyword evidence="8" id="KW-0472">Membrane</keyword>
<dbReference type="PANTHER" id="PTHR42878:SF7">
    <property type="entry name" value="SENSOR HISTIDINE KINASE GLRK"/>
    <property type="match status" value="1"/>
</dbReference>
<protein>
    <recommendedName>
        <fullName evidence="2">histidine kinase</fullName>
        <ecNumber evidence="2">2.7.13.3</ecNumber>
    </recommendedName>
</protein>
<dbReference type="Pfam" id="PF02518">
    <property type="entry name" value="HATPase_c"/>
    <property type="match status" value="1"/>
</dbReference>
<dbReference type="Proteomes" id="UP000249645">
    <property type="component" value="Unassembled WGS sequence"/>
</dbReference>
<accession>A0A2W5ERU2</accession>
<evidence type="ECO:0000313" key="11">
    <source>
        <dbReference type="EMBL" id="PZP45213.1"/>
    </source>
</evidence>
<comment type="caution">
    <text evidence="11">The sequence shown here is derived from an EMBL/GenBank/DDBJ whole genome shotgun (WGS) entry which is preliminary data.</text>
</comment>
<dbReference type="InterPro" id="IPR004358">
    <property type="entry name" value="Sig_transdc_His_kin-like_C"/>
</dbReference>
<keyword evidence="7" id="KW-0902">Two-component regulatory system</keyword>
<keyword evidence="3" id="KW-0808">Transferase</keyword>
<evidence type="ECO:0000256" key="8">
    <source>
        <dbReference type="SAM" id="Phobius"/>
    </source>
</evidence>
<sequence length="444" mass="50771">MKNFYTKITVSIFSISILFSLAIYLFFQKYYLTAIFLISIGIIIIWNLIRYNKRIRKDILYFLQSRKNDDGIEIATNNYGMPFQLFFQTYNSIINNQKSLSEENYQLHQLLTTILNKTTTGFIVIPKTIEDNTDVLYINESAQNLLSIPQTTNWSRITAKIPQLKETLYHLSDGGKSFFSNTEGNEISIESQLIISNNQPLTLLTLQNIKTEMDTKETDSWNKLIQVMTHEILNSLTPIQTMSFILENLSKQDNLNEEEKEDMRIASATIVSRSKGLMQFVQDYRKVAALPIPQKSKIQLKFFIENIVQLFNEQIQLTNIKLDVLSDDIGVVIWADPTQIEQVLINLITNAMHAVSAQDKPHISIQTIQQMTSTQIIVKDNGKGISAEEMPQIFVPFFTTRQDGSGIGLSVVRNIMRMHNGTVTVQSSGVNQGSTFVLNFPYKY</sequence>
<dbReference type="GO" id="GO:0007234">
    <property type="term" value="P:osmosensory signaling via phosphorelay pathway"/>
    <property type="evidence" value="ECO:0007669"/>
    <property type="project" value="TreeGrafter"/>
</dbReference>
<dbReference type="PROSITE" id="PS50109">
    <property type="entry name" value="HIS_KIN"/>
    <property type="match status" value="1"/>
</dbReference>
<proteinExistence type="predicted"/>
<evidence type="ECO:0000256" key="6">
    <source>
        <dbReference type="ARBA" id="ARBA00022840"/>
    </source>
</evidence>
<feature type="transmembrane region" description="Helical" evidence="8">
    <location>
        <begin position="31"/>
        <end position="49"/>
    </location>
</feature>
<evidence type="ECO:0000256" key="1">
    <source>
        <dbReference type="ARBA" id="ARBA00000085"/>
    </source>
</evidence>